<dbReference type="EMBL" id="BLLH01000006">
    <property type="protein sequence ID" value="GFH40837.1"/>
    <property type="molecule type" value="Genomic_DNA"/>
</dbReference>
<dbReference type="RefSeq" id="WP_172356733.1">
    <property type="nucleotide sequence ID" value="NZ_BLLH01000006.1"/>
</dbReference>
<dbReference type="PANTHER" id="PTHR46558:SF11">
    <property type="entry name" value="HTH-TYPE TRANSCRIPTIONAL REGULATOR XRE"/>
    <property type="match status" value="1"/>
</dbReference>
<proteinExistence type="predicted"/>
<dbReference type="Gene3D" id="1.10.260.40">
    <property type="entry name" value="lambda repressor-like DNA-binding domains"/>
    <property type="match status" value="1"/>
</dbReference>
<accession>A0A6A0BAH8</accession>
<dbReference type="SUPFAM" id="SSF47413">
    <property type="entry name" value="lambda repressor-like DNA-binding domains"/>
    <property type="match status" value="1"/>
</dbReference>
<evidence type="ECO:0000259" key="2">
    <source>
        <dbReference type="PROSITE" id="PS50943"/>
    </source>
</evidence>
<gene>
    <name evidence="3" type="ORF">Hs20B_12350</name>
</gene>
<dbReference type="AlphaFoldDB" id="A0A6A0BAH8"/>
<dbReference type="PANTHER" id="PTHR46558">
    <property type="entry name" value="TRACRIPTIONAL REGULATORY PROTEIN-RELATED-RELATED"/>
    <property type="match status" value="1"/>
</dbReference>
<comment type="caution">
    <text evidence="3">The sequence shown here is derived from an EMBL/GenBank/DDBJ whole genome shotgun (WGS) entry which is preliminary data.</text>
</comment>
<dbReference type="Proteomes" id="UP000475928">
    <property type="component" value="Unassembled WGS sequence"/>
</dbReference>
<evidence type="ECO:0000256" key="1">
    <source>
        <dbReference type="ARBA" id="ARBA00023125"/>
    </source>
</evidence>
<dbReference type="PROSITE" id="PS50943">
    <property type="entry name" value="HTH_CROC1"/>
    <property type="match status" value="1"/>
</dbReference>
<dbReference type="SMART" id="SM00530">
    <property type="entry name" value="HTH_XRE"/>
    <property type="match status" value="1"/>
</dbReference>
<dbReference type="GO" id="GO:0003677">
    <property type="term" value="F:DNA binding"/>
    <property type="evidence" value="ECO:0007669"/>
    <property type="project" value="UniProtKB-KW"/>
</dbReference>
<sequence>MLPERLKTLRLEAKLTQKEISEKLEISVPAYLYWEKGTRVPSLERLQELAKILNVSTDYLLGNTNQKNMNSELDQLKNDILASATLIGKQLWSRLDVWVDNDLIPREKYSIIAGDFETLISEIQSELTALVE</sequence>
<feature type="domain" description="HTH cro/C1-type" evidence="2">
    <location>
        <begin position="6"/>
        <end position="60"/>
    </location>
</feature>
<keyword evidence="1" id="KW-0238">DNA-binding</keyword>
<dbReference type="InterPro" id="IPR010982">
    <property type="entry name" value="Lambda_DNA-bd_dom_sf"/>
</dbReference>
<evidence type="ECO:0000313" key="4">
    <source>
        <dbReference type="Proteomes" id="UP000475928"/>
    </source>
</evidence>
<evidence type="ECO:0000313" key="3">
    <source>
        <dbReference type="EMBL" id="GFH40837.1"/>
    </source>
</evidence>
<protein>
    <recommendedName>
        <fullName evidence="2">HTH cro/C1-type domain-containing protein</fullName>
    </recommendedName>
</protein>
<dbReference type="Pfam" id="PF01381">
    <property type="entry name" value="HTH_3"/>
    <property type="match status" value="1"/>
</dbReference>
<name>A0A6A0BAH8_9LACT</name>
<dbReference type="CDD" id="cd00093">
    <property type="entry name" value="HTH_XRE"/>
    <property type="match status" value="1"/>
</dbReference>
<organism evidence="3 4">
    <name type="scientific">Pseudolactococcus insecticola</name>
    <dbReference type="NCBI Taxonomy" id="2709158"/>
    <lineage>
        <taxon>Bacteria</taxon>
        <taxon>Bacillati</taxon>
        <taxon>Bacillota</taxon>
        <taxon>Bacilli</taxon>
        <taxon>Lactobacillales</taxon>
        <taxon>Streptococcaceae</taxon>
        <taxon>Pseudolactococcus</taxon>
    </lineage>
</organism>
<reference evidence="3 4" key="1">
    <citation type="submission" date="2020-02" db="EMBL/GenBank/DDBJ databases">
        <title>Draft genome sequence of Lactococcus sp. Hs20B0-1.</title>
        <authorList>
            <person name="Noda S."/>
            <person name="Yuki M."/>
            <person name="Ohkuma M."/>
        </authorList>
    </citation>
    <scope>NUCLEOTIDE SEQUENCE [LARGE SCALE GENOMIC DNA]</scope>
    <source>
        <strain evidence="3 4">Hs20B0-1</strain>
    </source>
</reference>
<dbReference type="InterPro" id="IPR001387">
    <property type="entry name" value="Cro/C1-type_HTH"/>
</dbReference>
<keyword evidence="4" id="KW-1185">Reference proteome</keyword>